<dbReference type="InterPro" id="IPR000160">
    <property type="entry name" value="GGDEF_dom"/>
</dbReference>
<dbReference type="InterPro" id="IPR029787">
    <property type="entry name" value="Nucleotide_cyclase"/>
</dbReference>
<reference evidence="2" key="1">
    <citation type="submission" date="2020-11" db="EMBL/GenBank/DDBJ databases">
        <authorList>
            <person name="Konstantinou D."/>
            <person name="Gkelis S."/>
            <person name="Popin R."/>
            <person name="Fewer D."/>
            <person name="Sivonen K."/>
        </authorList>
    </citation>
    <scope>NUCLEOTIDE SEQUENCE</scope>
    <source>
        <strain evidence="2">TAU-MAC 1115</strain>
    </source>
</reference>
<dbReference type="GO" id="GO:0043709">
    <property type="term" value="P:cell adhesion involved in single-species biofilm formation"/>
    <property type="evidence" value="ECO:0007669"/>
    <property type="project" value="TreeGrafter"/>
</dbReference>
<protein>
    <submittedName>
        <fullName evidence="2">GGDEF domain-containing protein</fullName>
    </submittedName>
</protein>
<dbReference type="Gene3D" id="3.30.70.270">
    <property type="match status" value="1"/>
</dbReference>
<sequence>MSQQWPKLELHCGSVTTGLGIAYMLLEVVPAIKVEYTIVGQQIYWLLLIVLSLYFELKSVFPRPYLYSCFTQNLSIQNAQLLKVNQQLRQTLHVQTMTEQRLAASNQILQRLAITDGLTQIYNRHFFDQQLHAAWQRLGQDGCPISMILFDVDYFKQYNDYYGHQAGDVCLQQIAQVARTSLPRPVDFVARYGGEEFAVVLPNMSQQSAIATAKRIQQALQKLAIPHRRSNVGAIVSISLGIASMVPTIDTSCKTLVTLADQALYEAKRQGRDRHIANSTVLI</sequence>
<dbReference type="SUPFAM" id="SSF55073">
    <property type="entry name" value="Nucleotide cyclase"/>
    <property type="match status" value="1"/>
</dbReference>
<feature type="domain" description="GGDEF" evidence="1">
    <location>
        <begin position="143"/>
        <end position="280"/>
    </location>
</feature>
<dbReference type="GO" id="GO:0052621">
    <property type="term" value="F:diguanylate cyclase activity"/>
    <property type="evidence" value="ECO:0007669"/>
    <property type="project" value="TreeGrafter"/>
</dbReference>
<dbReference type="PANTHER" id="PTHR45138">
    <property type="entry name" value="REGULATORY COMPONENTS OF SENSORY TRANSDUCTION SYSTEM"/>
    <property type="match status" value="1"/>
</dbReference>
<dbReference type="GO" id="GO:1902201">
    <property type="term" value="P:negative regulation of bacterial-type flagellum-dependent cell motility"/>
    <property type="evidence" value="ECO:0007669"/>
    <property type="project" value="TreeGrafter"/>
</dbReference>
<dbReference type="SMART" id="SM00267">
    <property type="entry name" value="GGDEF"/>
    <property type="match status" value="1"/>
</dbReference>
<name>A0A947DAW7_9CYAN</name>
<dbReference type="FunFam" id="3.30.70.270:FF:000001">
    <property type="entry name" value="Diguanylate cyclase domain protein"/>
    <property type="match status" value="1"/>
</dbReference>
<keyword evidence="3" id="KW-1185">Reference proteome</keyword>
<dbReference type="PANTHER" id="PTHR45138:SF9">
    <property type="entry name" value="DIGUANYLATE CYCLASE DGCM-RELATED"/>
    <property type="match status" value="1"/>
</dbReference>
<evidence type="ECO:0000313" key="2">
    <source>
        <dbReference type="EMBL" id="MBT9314011.1"/>
    </source>
</evidence>
<dbReference type="InterPro" id="IPR050469">
    <property type="entry name" value="Diguanylate_Cyclase"/>
</dbReference>
<dbReference type="Pfam" id="PF00990">
    <property type="entry name" value="GGDEF"/>
    <property type="match status" value="1"/>
</dbReference>
<proteinExistence type="predicted"/>
<accession>A0A947DAW7</accession>
<gene>
    <name evidence="2" type="ORF">IXB50_01055</name>
</gene>
<reference evidence="2" key="2">
    <citation type="journal article" date="2021" name="Mar. Drugs">
        <title>Genome Reduction and Secondary Metabolism of the Marine Sponge-Associated Cyanobacterium Leptothoe.</title>
        <authorList>
            <person name="Konstantinou D."/>
            <person name="Popin R.V."/>
            <person name="Fewer D.P."/>
            <person name="Sivonen K."/>
            <person name="Gkelis S."/>
        </authorList>
    </citation>
    <scope>NUCLEOTIDE SEQUENCE</scope>
    <source>
        <strain evidence="2">TAU-MAC 1115</strain>
    </source>
</reference>
<dbReference type="NCBIfam" id="TIGR00254">
    <property type="entry name" value="GGDEF"/>
    <property type="match status" value="1"/>
</dbReference>
<organism evidence="2 3">
    <name type="scientific">Leptothoe spongobia TAU-MAC 1115</name>
    <dbReference type="NCBI Taxonomy" id="1967444"/>
    <lineage>
        <taxon>Bacteria</taxon>
        <taxon>Bacillati</taxon>
        <taxon>Cyanobacteriota</taxon>
        <taxon>Cyanophyceae</taxon>
        <taxon>Nodosilineales</taxon>
        <taxon>Cymatolegaceae</taxon>
        <taxon>Leptothoe</taxon>
        <taxon>Leptothoe spongobia</taxon>
    </lineage>
</organism>
<evidence type="ECO:0000313" key="3">
    <source>
        <dbReference type="Proteomes" id="UP000717364"/>
    </source>
</evidence>
<evidence type="ECO:0000259" key="1">
    <source>
        <dbReference type="PROSITE" id="PS50887"/>
    </source>
</evidence>
<dbReference type="PROSITE" id="PS50887">
    <property type="entry name" value="GGDEF"/>
    <property type="match status" value="1"/>
</dbReference>
<dbReference type="InterPro" id="IPR043128">
    <property type="entry name" value="Rev_trsase/Diguanyl_cyclase"/>
</dbReference>
<dbReference type="CDD" id="cd01949">
    <property type="entry name" value="GGDEF"/>
    <property type="match status" value="1"/>
</dbReference>
<dbReference type="EMBL" id="JADOES010000002">
    <property type="protein sequence ID" value="MBT9314011.1"/>
    <property type="molecule type" value="Genomic_DNA"/>
</dbReference>
<dbReference type="RefSeq" id="WP_215607086.1">
    <property type="nucleotide sequence ID" value="NZ_JADOES010000002.1"/>
</dbReference>
<dbReference type="Proteomes" id="UP000717364">
    <property type="component" value="Unassembled WGS sequence"/>
</dbReference>
<comment type="caution">
    <text evidence="2">The sequence shown here is derived from an EMBL/GenBank/DDBJ whole genome shotgun (WGS) entry which is preliminary data.</text>
</comment>
<dbReference type="GO" id="GO:0005886">
    <property type="term" value="C:plasma membrane"/>
    <property type="evidence" value="ECO:0007669"/>
    <property type="project" value="TreeGrafter"/>
</dbReference>
<dbReference type="AlphaFoldDB" id="A0A947DAW7"/>